<reference evidence="2 3" key="1">
    <citation type="submission" date="2014-02" db="EMBL/GenBank/DDBJ databases">
        <title>The small core and large imbalanced accessory genome model reveals a collaborative survival strategy of Sorangium cellulosum strains in nature.</title>
        <authorList>
            <person name="Han K."/>
            <person name="Peng R."/>
            <person name="Blom J."/>
            <person name="Li Y.-Z."/>
        </authorList>
    </citation>
    <scope>NUCLEOTIDE SEQUENCE [LARGE SCALE GENOMIC DNA]</scope>
    <source>
        <strain evidence="2 3">So0157-25</strain>
    </source>
</reference>
<dbReference type="Proteomes" id="UP000075420">
    <property type="component" value="Unassembled WGS sequence"/>
</dbReference>
<feature type="region of interest" description="Disordered" evidence="1">
    <location>
        <begin position="29"/>
        <end position="117"/>
    </location>
</feature>
<evidence type="ECO:0000313" key="3">
    <source>
        <dbReference type="Proteomes" id="UP000075420"/>
    </source>
</evidence>
<organism evidence="2 3">
    <name type="scientific">Sorangium cellulosum</name>
    <name type="common">Polyangium cellulosum</name>
    <dbReference type="NCBI Taxonomy" id="56"/>
    <lineage>
        <taxon>Bacteria</taxon>
        <taxon>Pseudomonadati</taxon>
        <taxon>Myxococcota</taxon>
        <taxon>Polyangia</taxon>
        <taxon>Polyangiales</taxon>
        <taxon>Polyangiaceae</taxon>
        <taxon>Sorangium</taxon>
    </lineage>
</organism>
<proteinExistence type="predicted"/>
<evidence type="ECO:0000313" key="2">
    <source>
        <dbReference type="EMBL" id="KYF52743.1"/>
    </source>
</evidence>
<feature type="compositionally biased region" description="Low complexity" evidence="1">
    <location>
        <begin position="33"/>
        <end position="45"/>
    </location>
</feature>
<sequence>MQGGRTDAMGDLKKDFQGLRVGDFQVGRCRWAGRATRSTPRRTASGRGGPRRTGERPSSAAAGEGAGEDAAEPAEEAMAAVDASIQEARARLKSGAEEAEVPILLRDPVTGATINHR</sequence>
<comment type="caution">
    <text evidence="2">The sequence shown here is derived from an EMBL/GenBank/DDBJ whole genome shotgun (WGS) entry which is preliminary data.</text>
</comment>
<accession>A0A150PAM5</accession>
<dbReference type="EMBL" id="JELY01002382">
    <property type="protein sequence ID" value="KYF52743.1"/>
    <property type="molecule type" value="Genomic_DNA"/>
</dbReference>
<protein>
    <submittedName>
        <fullName evidence="2">Uncharacterized protein</fullName>
    </submittedName>
</protein>
<evidence type="ECO:0000256" key="1">
    <source>
        <dbReference type="SAM" id="MobiDB-lite"/>
    </source>
</evidence>
<dbReference type="AlphaFoldDB" id="A0A150PAM5"/>
<name>A0A150PAM5_SORCE</name>
<feature type="compositionally biased region" description="Acidic residues" evidence="1">
    <location>
        <begin position="66"/>
        <end position="75"/>
    </location>
</feature>
<gene>
    <name evidence="2" type="ORF">BE08_04725</name>
</gene>